<reference evidence="8" key="1">
    <citation type="journal article" date="2019" name="Int. J. Syst. Evol. Microbiol.">
        <title>The Global Catalogue of Microorganisms (GCM) 10K type strain sequencing project: providing services to taxonomists for standard genome sequencing and annotation.</title>
        <authorList>
            <consortium name="The Broad Institute Genomics Platform"/>
            <consortium name="The Broad Institute Genome Sequencing Center for Infectious Disease"/>
            <person name="Wu L."/>
            <person name="Ma J."/>
        </authorList>
    </citation>
    <scope>NUCLEOTIDE SEQUENCE [LARGE SCALE GENOMIC DNA]</scope>
    <source>
        <strain evidence="8">PCU 347</strain>
    </source>
</reference>
<proteinExistence type="inferred from homology"/>
<feature type="signal peptide" evidence="5">
    <location>
        <begin position="1"/>
        <end position="26"/>
    </location>
</feature>
<dbReference type="PANTHER" id="PTHR43248:SF29">
    <property type="entry name" value="TRIPEPTIDYL AMINOPEPTIDASE"/>
    <property type="match status" value="1"/>
</dbReference>
<dbReference type="InterPro" id="IPR029058">
    <property type="entry name" value="AB_hydrolase_fold"/>
</dbReference>
<dbReference type="SUPFAM" id="SSF53474">
    <property type="entry name" value="alpha/beta-Hydrolases"/>
    <property type="match status" value="1"/>
</dbReference>
<comment type="similarity">
    <text evidence="1">Belongs to the peptidase S33 family.</text>
</comment>
<feature type="region of interest" description="Disordered" evidence="4">
    <location>
        <begin position="47"/>
        <end position="66"/>
    </location>
</feature>
<dbReference type="Pfam" id="PF08386">
    <property type="entry name" value="Abhydrolase_4"/>
    <property type="match status" value="1"/>
</dbReference>
<dbReference type="PANTHER" id="PTHR43248">
    <property type="entry name" value="2-SUCCINYL-6-HYDROXY-2,4-CYCLOHEXADIENE-1-CARBOXYLATE SYNTHASE"/>
    <property type="match status" value="1"/>
</dbReference>
<keyword evidence="8" id="KW-1185">Reference proteome</keyword>
<accession>A0ABV8TKF3</accession>
<comment type="caution">
    <text evidence="7">The sequence shown here is derived from an EMBL/GenBank/DDBJ whole genome shotgun (WGS) entry which is preliminary data.</text>
</comment>
<dbReference type="GO" id="GO:0016787">
    <property type="term" value="F:hydrolase activity"/>
    <property type="evidence" value="ECO:0007669"/>
    <property type="project" value="UniProtKB-KW"/>
</dbReference>
<dbReference type="RefSeq" id="WP_381742449.1">
    <property type="nucleotide sequence ID" value="NZ_JBHSDP010000025.1"/>
</dbReference>
<evidence type="ECO:0000256" key="1">
    <source>
        <dbReference type="ARBA" id="ARBA00010088"/>
    </source>
</evidence>
<protein>
    <submittedName>
        <fullName evidence="7">Alpha/beta hydrolase</fullName>
    </submittedName>
</protein>
<dbReference type="PROSITE" id="PS51257">
    <property type="entry name" value="PROKAR_LIPOPROTEIN"/>
    <property type="match status" value="1"/>
</dbReference>
<evidence type="ECO:0000256" key="2">
    <source>
        <dbReference type="ARBA" id="ARBA00022729"/>
    </source>
</evidence>
<dbReference type="Proteomes" id="UP001595824">
    <property type="component" value="Unassembled WGS sequence"/>
</dbReference>
<sequence>MPNPRGPRAAALTATAVLLAALLAGCGDERPGSGDLTAQKLDWTDCPAPAVSEGGGTTPSPLPDGGTWQCATMKAPLDWSRPRGDTIGIALIRARAAGPGERIGSLIFNFGGPGGSGVSTLPSFAQDYAPLRTRYDLVSFDPRGVGRSAGVRCESDAQLDRYFQQDATPDDAAERATFLKNTEQFNAACEKNSARVLPHVRTTDAARDMDLMRQVLGDARLHYFGISYGTELGGVYAHLFPGHVGRAVLDAVVDPTQTPEQSSLGQAKGFQLAMDNFAHDCVTKSKCPVGTTAQDVENRVAALLKKLDAKPIPGIFPRLLTQTAATNGIAQALYSKDLWGPLTEGLEQAYAGDGRILMLLSDAMNGRTENGEYSNLTAANVAINCSDEKQRYDTAYVQRKLPEFRAASPLFGDFLAWGMLSCADWPVPGAADHPDVSAPGSAPILVVGNTGDPATPYEGARKMVEALGRGVGVELTYKGQGHGAYNSGDKCVQSAVNGYLLDGRVPAAGTVCA</sequence>
<dbReference type="Gene3D" id="3.40.50.1820">
    <property type="entry name" value="alpha/beta hydrolase"/>
    <property type="match status" value="1"/>
</dbReference>
<dbReference type="EMBL" id="JBHSDP010000025">
    <property type="protein sequence ID" value="MFC4331199.1"/>
    <property type="molecule type" value="Genomic_DNA"/>
</dbReference>
<evidence type="ECO:0000313" key="8">
    <source>
        <dbReference type="Proteomes" id="UP001595824"/>
    </source>
</evidence>
<evidence type="ECO:0000256" key="5">
    <source>
        <dbReference type="SAM" id="SignalP"/>
    </source>
</evidence>
<organism evidence="7 8">
    <name type="scientific">Streptomyces andamanensis</name>
    <dbReference type="NCBI Taxonomy" id="1565035"/>
    <lineage>
        <taxon>Bacteria</taxon>
        <taxon>Bacillati</taxon>
        <taxon>Actinomycetota</taxon>
        <taxon>Actinomycetes</taxon>
        <taxon>Kitasatosporales</taxon>
        <taxon>Streptomycetaceae</taxon>
        <taxon>Streptomyces</taxon>
    </lineage>
</organism>
<evidence type="ECO:0000256" key="4">
    <source>
        <dbReference type="SAM" id="MobiDB-lite"/>
    </source>
</evidence>
<evidence type="ECO:0000259" key="6">
    <source>
        <dbReference type="Pfam" id="PF08386"/>
    </source>
</evidence>
<name>A0ABV8TKF3_9ACTN</name>
<dbReference type="InterPro" id="IPR013595">
    <property type="entry name" value="Pept_S33_TAP-like_C"/>
</dbReference>
<evidence type="ECO:0000313" key="7">
    <source>
        <dbReference type="EMBL" id="MFC4331199.1"/>
    </source>
</evidence>
<gene>
    <name evidence="7" type="ORF">ACFPC0_26150</name>
</gene>
<keyword evidence="3 7" id="KW-0378">Hydrolase</keyword>
<keyword evidence="2 5" id="KW-0732">Signal</keyword>
<feature type="chain" id="PRO_5046320542" evidence="5">
    <location>
        <begin position="27"/>
        <end position="513"/>
    </location>
</feature>
<dbReference type="InterPro" id="IPR051601">
    <property type="entry name" value="Serine_prot/Carboxylest_S33"/>
</dbReference>
<feature type="domain" description="Peptidase S33 tripeptidyl aminopeptidase-like C-terminal" evidence="6">
    <location>
        <begin position="408"/>
        <end position="512"/>
    </location>
</feature>
<evidence type="ECO:0000256" key="3">
    <source>
        <dbReference type="ARBA" id="ARBA00022801"/>
    </source>
</evidence>